<dbReference type="InterPro" id="IPR025241">
    <property type="entry name" value="DUF4190"/>
</dbReference>
<accession>A0A939TMW7</accession>
<feature type="compositionally biased region" description="Pro residues" evidence="1">
    <location>
        <begin position="1"/>
        <end position="11"/>
    </location>
</feature>
<evidence type="ECO:0000256" key="1">
    <source>
        <dbReference type="SAM" id="MobiDB-lite"/>
    </source>
</evidence>
<evidence type="ECO:0000313" key="4">
    <source>
        <dbReference type="EMBL" id="MBO2989609.1"/>
    </source>
</evidence>
<dbReference type="AlphaFoldDB" id="A0A939TMW7"/>
<keyword evidence="5" id="KW-1185">Reference proteome</keyword>
<evidence type="ECO:0000259" key="3">
    <source>
        <dbReference type="Pfam" id="PF13828"/>
    </source>
</evidence>
<feature type="transmembrane region" description="Helical" evidence="2">
    <location>
        <begin position="106"/>
        <end position="138"/>
    </location>
</feature>
<feature type="domain" description="DUF4190" evidence="3">
    <location>
        <begin position="72"/>
        <end position="124"/>
    </location>
</feature>
<dbReference type="RefSeq" id="WP_208237960.1">
    <property type="nucleotide sequence ID" value="NZ_BAAAQU010000001.1"/>
</dbReference>
<dbReference type="Pfam" id="PF13828">
    <property type="entry name" value="DUF4190"/>
    <property type="match status" value="1"/>
</dbReference>
<reference evidence="4" key="1">
    <citation type="submission" date="2021-03" db="EMBL/GenBank/DDBJ databases">
        <title>Leucobacter chromiisoli sp. nov., isolated from chromium-containing soil of chemical plant.</title>
        <authorList>
            <person name="Xu Z."/>
        </authorList>
    </citation>
    <scope>NUCLEOTIDE SEQUENCE</scope>
    <source>
        <strain evidence="4">K 70/01</strain>
    </source>
</reference>
<feature type="region of interest" description="Disordered" evidence="1">
    <location>
        <begin position="1"/>
        <end position="62"/>
    </location>
</feature>
<feature type="transmembrane region" description="Helical" evidence="2">
    <location>
        <begin position="71"/>
        <end position="94"/>
    </location>
</feature>
<name>A0A939TMW7_9MICO</name>
<evidence type="ECO:0000256" key="2">
    <source>
        <dbReference type="SAM" id="Phobius"/>
    </source>
</evidence>
<sequence>MSHPVTPPGPPSGHAANAAPAPQPDAGAPYRGEAPRQAAGPGQAPYRAEAPQSPQTQRAQQPTTMAYTNTFAIVAVILGFMQPIAGIVFGHLALGQIKRNGDAGRGLALTGLIVGYAMVAFWIAFIIFYVVVIFSMIASLGSVIGQYSDPYSF</sequence>
<feature type="compositionally biased region" description="Low complexity" evidence="1">
    <location>
        <begin position="12"/>
        <end position="45"/>
    </location>
</feature>
<comment type="caution">
    <text evidence="4">The sequence shown here is derived from an EMBL/GenBank/DDBJ whole genome shotgun (WGS) entry which is preliminary data.</text>
</comment>
<keyword evidence="2" id="KW-0812">Transmembrane</keyword>
<keyword evidence="2" id="KW-1133">Transmembrane helix</keyword>
<dbReference type="Proteomes" id="UP000668403">
    <property type="component" value="Unassembled WGS sequence"/>
</dbReference>
<proteinExistence type="predicted"/>
<protein>
    <submittedName>
        <fullName evidence="4">DUF4190 domain-containing protein</fullName>
    </submittedName>
</protein>
<keyword evidence="2" id="KW-0472">Membrane</keyword>
<gene>
    <name evidence="4" type="ORF">J4H85_06320</name>
</gene>
<organism evidence="4 5">
    <name type="scientific">Leucobacter tardus</name>
    <dbReference type="NCBI Taxonomy" id="501483"/>
    <lineage>
        <taxon>Bacteria</taxon>
        <taxon>Bacillati</taxon>
        <taxon>Actinomycetota</taxon>
        <taxon>Actinomycetes</taxon>
        <taxon>Micrococcales</taxon>
        <taxon>Microbacteriaceae</taxon>
        <taxon>Leucobacter</taxon>
    </lineage>
</organism>
<feature type="compositionally biased region" description="Polar residues" evidence="1">
    <location>
        <begin position="52"/>
        <end position="62"/>
    </location>
</feature>
<dbReference type="EMBL" id="JAGFBF010000004">
    <property type="protein sequence ID" value="MBO2989609.1"/>
    <property type="molecule type" value="Genomic_DNA"/>
</dbReference>
<evidence type="ECO:0000313" key="5">
    <source>
        <dbReference type="Proteomes" id="UP000668403"/>
    </source>
</evidence>